<sequence>MFKYQQLLAFSIAAVGLCARLVDGQIMGPTDTMTISNINANPDGLVGVGRSVIGVNGQHPAPLIKANKGDNFNINVVNDLSDSTMLRQTSVHWHGVFQHGSAWADGPEGVTQCPISQFGQAFRYTFSAGQETGTYWYHSHFGTQYCDGLRGPIVIYDDNDPHRALYEVDDENTVITLADWYHVPAPTLGNGPALSNSTLINGKGRLPNGPASDIAIVNVQEGRKYRMRLISMSCDPDYTFSIDGHDLTIIEADGQLTEQHTVQQLRIFAGQRYSFVLHANNVPGNYWIRAKPNLGFGQLTQFDEGGVNSAILRYAGVDPVNPTSQRHSSPTILRESDLRALVNPVAPGGEIEQIPISFGFSGGAWRINGAAWGHPESPVMVQVMSGRPPSEILPEGAIRILPKDKTIELVISGSSGGGPHPFHMHGHAFSVVKSADSSVSNAANPVRRDVVSTGLTGNTTIIRFRTDNPGPWFFHCHIEFHLTGGLGMVFLEAPEDIPLRPPPTPWGELCPTYSQLPAEATSISTVRTVPTVAPV</sequence>
<dbReference type="InterPro" id="IPR001117">
    <property type="entry name" value="Cu-oxidase_2nd"/>
</dbReference>
<dbReference type="OrthoDB" id="2121828at2759"/>
<dbReference type="FunFam" id="2.60.40.420:FF:000045">
    <property type="entry name" value="Laccase 2"/>
    <property type="match status" value="1"/>
</dbReference>
<feature type="domain" description="Plastocyanin-like" evidence="10">
    <location>
        <begin position="47"/>
        <end position="159"/>
    </location>
</feature>
<keyword evidence="2" id="KW-0479">Metal-binding</keyword>
<dbReference type="InterPro" id="IPR011706">
    <property type="entry name" value="Cu-oxidase_C"/>
</dbReference>
<dbReference type="Proteomes" id="UP000307440">
    <property type="component" value="Unassembled WGS sequence"/>
</dbReference>
<dbReference type="EMBL" id="ML210236">
    <property type="protein sequence ID" value="TFK22629.1"/>
    <property type="molecule type" value="Genomic_DNA"/>
</dbReference>
<feature type="signal peptide" evidence="7">
    <location>
        <begin position="1"/>
        <end position="24"/>
    </location>
</feature>
<name>A0A5C3KQ32_COPMA</name>
<dbReference type="Pfam" id="PF07731">
    <property type="entry name" value="Cu-oxidase_2"/>
    <property type="match status" value="1"/>
</dbReference>
<evidence type="ECO:0000256" key="4">
    <source>
        <dbReference type="ARBA" id="ARBA00023008"/>
    </source>
</evidence>
<evidence type="ECO:0000256" key="3">
    <source>
        <dbReference type="ARBA" id="ARBA00023002"/>
    </source>
</evidence>
<evidence type="ECO:0000259" key="8">
    <source>
        <dbReference type="Pfam" id="PF00394"/>
    </source>
</evidence>
<dbReference type="PANTHER" id="PTHR11709">
    <property type="entry name" value="MULTI-COPPER OXIDASE"/>
    <property type="match status" value="1"/>
</dbReference>
<keyword evidence="12" id="KW-1185">Reference proteome</keyword>
<dbReference type="Gene3D" id="2.60.40.420">
    <property type="entry name" value="Cupredoxins - blue copper proteins"/>
    <property type="match status" value="3"/>
</dbReference>
<dbReference type="PROSITE" id="PS00079">
    <property type="entry name" value="MULTICOPPER_OXIDASE1"/>
    <property type="match status" value="2"/>
</dbReference>
<dbReference type="InterPro" id="IPR033138">
    <property type="entry name" value="Cu_oxidase_CS"/>
</dbReference>
<dbReference type="PANTHER" id="PTHR11709:SF511">
    <property type="entry name" value="LACCASE"/>
    <property type="match status" value="1"/>
</dbReference>
<keyword evidence="4" id="KW-0186">Copper</keyword>
<keyword evidence="3" id="KW-0560">Oxidoreductase</keyword>
<dbReference type="InterPro" id="IPR008972">
    <property type="entry name" value="Cupredoxin"/>
</dbReference>
<dbReference type="GO" id="GO:0016491">
    <property type="term" value="F:oxidoreductase activity"/>
    <property type="evidence" value="ECO:0007669"/>
    <property type="project" value="UniProtKB-KW"/>
</dbReference>
<proteinExistence type="inferred from homology"/>
<evidence type="ECO:0000256" key="1">
    <source>
        <dbReference type="ARBA" id="ARBA00010609"/>
    </source>
</evidence>
<feature type="chain" id="PRO_5022822383" evidence="7">
    <location>
        <begin position="25"/>
        <end position="535"/>
    </location>
</feature>
<dbReference type="Pfam" id="PF07732">
    <property type="entry name" value="Cu-oxidase_3"/>
    <property type="match status" value="1"/>
</dbReference>
<reference evidence="11 12" key="1">
    <citation type="journal article" date="2019" name="Nat. Ecol. Evol.">
        <title>Megaphylogeny resolves global patterns of mushroom evolution.</title>
        <authorList>
            <person name="Varga T."/>
            <person name="Krizsan K."/>
            <person name="Foldi C."/>
            <person name="Dima B."/>
            <person name="Sanchez-Garcia M."/>
            <person name="Sanchez-Ramirez S."/>
            <person name="Szollosi G.J."/>
            <person name="Szarkandi J.G."/>
            <person name="Papp V."/>
            <person name="Albert L."/>
            <person name="Andreopoulos W."/>
            <person name="Angelini C."/>
            <person name="Antonin V."/>
            <person name="Barry K.W."/>
            <person name="Bougher N.L."/>
            <person name="Buchanan P."/>
            <person name="Buyck B."/>
            <person name="Bense V."/>
            <person name="Catcheside P."/>
            <person name="Chovatia M."/>
            <person name="Cooper J."/>
            <person name="Damon W."/>
            <person name="Desjardin D."/>
            <person name="Finy P."/>
            <person name="Geml J."/>
            <person name="Haridas S."/>
            <person name="Hughes K."/>
            <person name="Justo A."/>
            <person name="Karasinski D."/>
            <person name="Kautmanova I."/>
            <person name="Kiss B."/>
            <person name="Kocsube S."/>
            <person name="Kotiranta H."/>
            <person name="LaButti K.M."/>
            <person name="Lechner B.E."/>
            <person name="Liimatainen K."/>
            <person name="Lipzen A."/>
            <person name="Lukacs Z."/>
            <person name="Mihaltcheva S."/>
            <person name="Morgado L.N."/>
            <person name="Niskanen T."/>
            <person name="Noordeloos M.E."/>
            <person name="Ohm R.A."/>
            <person name="Ortiz-Santana B."/>
            <person name="Ovrebo C."/>
            <person name="Racz N."/>
            <person name="Riley R."/>
            <person name="Savchenko A."/>
            <person name="Shiryaev A."/>
            <person name="Soop K."/>
            <person name="Spirin V."/>
            <person name="Szebenyi C."/>
            <person name="Tomsovsky M."/>
            <person name="Tulloss R.E."/>
            <person name="Uehling J."/>
            <person name="Grigoriev I.V."/>
            <person name="Vagvolgyi C."/>
            <person name="Papp T."/>
            <person name="Martin F.M."/>
            <person name="Miettinen O."/>
            <person name="Hibbett D.S."/>
            <person name="Nagy L.G."/>
        </authorList>
    </citation>
    <scope>NUCLEOTIDE SEQUENCE [LARGE SCALE GENOMIC DNA]</scope>
    <source>
        <strain evidence="11 12">CBS 121175</strain>
    </source>
</reference>
<evidence type="ECO:0000256" key="2">
    <source>
        <dbReference type="ARBA" id="ARBA00022723"/>
    </source>
</evidence>
<keyword evidence="7" id="KW-0732">Signal</keyword>
<evidence type="ECO:0000256" key="5">
    <source>
        <dbReference type="ARBA" id="ARBA00023157"/>
    </source>
</evidence>
<dbReference type="InterPro" id="IPR045087">
    <property type="entry name" value="Cu-oxidase_fam"/>
</dbReference>
<keyword evidence="5" id="KW-1015">Disulfide bond</keyword>
<gene>
    <name evidence="11" type="ORF">FA15DRAFT_511451</name>
</gene>
<dbReference type="SUPFAM" id="SSF49503">
    <property type="entry name" value="Cupredoxins"/>
    <property type="match status" value="3"/>
</dbReference>
<evidence type="ECO:0000256" key="7">
    <source>
        <dbReference type="SAM" id="SignalP"/>
    </source>
</evidence>
<organism evidence="11 12">
    <name type="scientific">Coprinopsis marcescibilis</name>
    <name type="common">Agaric fungus</name>
    <name type="synonym">Psathyrella marcescibilis</name>
    <dbReference type="NCBI Taxonomy" id="230819"/>
    <lineage>
        <taxon>Eukaryota</taxon>
        <taxon>Fungi</taxon>
        <taxon>Dikarya</taxon>
        <taxon>Basidiomycota</taxon>
        <taxon>Agaricomycotina</taxon>
        <taxon>Agaricomycetes</taxon>
        <taxon>Agaricomycetidae</taxon>
        <taxon>Agaricales</taxon>
        <taxon>Agaricineae</taxon>
        <taxon>Psathyrellaceae</taxon>
        <taxon>Coprinopsis</taxon>
    </lineage>
</organism>
<protein>
    <submittedName>
        <fullName evidence="11">Laccase 9</fullName>
    </submittedName>
</protein>
<accession>A0A5C3KQ32</accession>
<dbReference type="CDD" id="cd13903">
    <property type="entry name" value="CuRO_3_Tv-LCC_like"/>
    <property type="match status" value="1"/>
</dbReference>
<evidence type="ECO:0000259" key="9">
    <source>
        <dbReference type="Pfam" id="PF07731"/>
    </source>
</evidence>
<evidence type="ECO:0000313" key="12">
    <source>
        <dbReference type="Proteomes" id="UP000307440"/>
    </source>
</evidence>
<dbReference type="InterPro" id="IPR011707">
    <property type="entry name" value="Cu-oxidase-like_N"/>
</dbReference>
<evidence type="ECO:0000313" key="11">
    <source>
        <dbReference type="EMBL" id="TFK22629.1"/>
    </source>
</evidence>
<evidence type="ECO:0000256" key="6">
    <source>
        <dbReference type="ARBA" id="ARBA00023180"/>
    </source>
</evidence>
<feature type="domain" description="Plastocyanin-like" evidence="9">
    <location>
        <begin position="394"/>
        <end position="495"/>
    </location>
</feature>
<keyword evidence="6" id="KW-0325">Glycoprotein</keyword>
<dbReference type="AlphaFoldDB" id="A0A5C3KQ32"/>
<dbReference type="InterPro" id="IPR002355">
    <property type="entry name" value="Cu_oxidase_Cu_BS"/>
</dbReference>
<dbReference type="Pfam" id="PF00394">
    <property type="entry name" value="Cu-oxidase"/>
    <property type="match status" value="1"/>
</dbReference>
<dbReference type="GO" id="GO:0005507">
    <property type="term" value="F:copper ion binding"/>
    <property type="evidence" value="ECO:0007669"/>
    <property type="project" value="InterPro"/>
</dbReference>
<comment type="similarity">
    <text evidence="1">Belongs to the multicopper oxidase family.</text>
</comment>
<evidence type="ECO:0000259" key="10">
    <source>
        <dbReference type="Pfam" id="PF07732"/>
    </source>
</evidence>
<dbReference type="STRING" id="230819.A0A5C3KQ32"/>
<dbReference type="PROSITE" id="PS00080">
    <property type="entry name" value="MULTICOPPER_OXIDASE2"/>
    <property type="match status" value="1"/>
</dbReference>
<feature type="domain" description="Plastocyanin-like" evidence="8">
    <location>
        <begin position="171"/>
        <end position="316"/>
    </location>
</feature>